<dbReference type="InterPro" id="IPR026489">
    <property type="entry name" value="CXC_dom"/>
</dbReference>
<evidence type="ECO:0000256" key="1">
    <source>
        <dbReference type="ARBA" id="ARBA00022603"/>
    </source>
</evidence>
<dbReference type="InterPro" id="IPR001214">
    <property type="entry name" value="SET_dom"/>
</dbReference>
<dbReference type="Pfam" id="PF18264">
    <property type="entry name" value="preSET_CXC"/>
    <property type="match status" value="1"/>
</dbReference>
<gene>
    <name evidence="10" type="ORF">C8F04DRAFT_954138</name>
</gene>
<dbReference type="GO" id="GO:0003682">
    <property type="term" value="F:chromatin binding"/>
    <property type="evidence" value="ECO:0007669"/>
    <property type="project" value="TreeGrafter"/>
</dbReference>
<dbReference type="EMBL" id="JARJCM010000045">
    <property type="protein sequence ID" value="KAJ7036163.1"/>
    <property type="molecule type" value="Genomic_DNA"/>
</dbReference>
<comment type="caution">
    <text evidence="10">The sequence shown here is derived from an EMBL/GenBank/DDBJ whole genome shotgun (WGS) entry which is preliminary data.</text>
</comment>
<keyword evidence="1" id="KW-0489">Methyltransferase</keyword>
<evidence type="ECO:0000259" key="9">
    <source>
        <dbReference type="PROSITE" id="PS51633"/>
    </source>
</evidence>
<sequence>MASDEKAEDALARATQIVETVFKEVHDEFRAWKQDYASRALLAVARPPYAIDRVSIPGNPAPSSSASEKTPPPSSPVDTPRSSAGAAEYIEIWDADTGTTKRVEMRVISVQDVFPAPPAHEYCTPATRNIFQGDDSNDLPFIPFADDPNFDHARYFKEFKTFGWERPVPDPDVEVVVVEAARRLRTEHQMLYKHIDETGVLPLELLDREGSRGMIYRSQRRDFPDWPPGVPASAKHLSPDTQPIPTSPDKLLALTVSTFCSNLNCVVPFCTTHFDPTSMPLKVPSNIKNQRMKEHVRTACGPHCFLLKSADNDDPIHWPDSETEFLRMVLDYSPDARPCELSTICSRPCCEVFELRKTMLPDMTKERKKARPQPKLPPSAFADFDTGKFTPSKPCRHEGPCSAATQCACYLNKAHCENGCRCIRKCARRWRGCACSTPKRGGTATICRTERCACFLAHRECDPEICLKCQAKYACPFHPNNYCEANLCKNADIQRARWKKTKVAPGRWGMGLFIAETAVVDDLIIEYVGELIYDPTTDSREPIAEHRGRNYLFELNSTLSIDGTYVGNDARYINHDARNPNCRAKVRMVNGEHRIGIYATRPLKSGEEVLFNYGDHFFPSKDGGEQSGSRAGPSK</sequence>
<dbReference type="GO" id="GO:0032259">
    <property type="term" value="P:methylation"/>
    <property type="evidence" value="ECO:0007669"/>
    <property type="project" value="UniProtKB-KW"/>
</dbReference>
<evidence type="ECO:0000256" key="4">
    <source>
        <dbReference type="ARBA" id="ARBA00023015"/>
    </source>
</evidence>
<dbReference type="Pfam" id="PF00856">
    <property type="entry name" value="SET"/>
    <property type="match status" value="1"/>
</dbReference>
<dbReference type="InterPro" id="IPR041355">
    <property type="entry name" value="Pre-SET_CXC"/>
</dbReference>
<evidence type="ECO:0000256" key="6">
    <source>
        <dbReference type="ARBA" id="ARBA00048568"/>
    </source>
</evidence>
<keyword evidence="3" id="KW-0949">S-adenosyl-L-methionine</keyword>
<keyword evidence="11" id="KW-1185">Reference proteome</keyword>
<dbReference type="AlphaFoldDB" id="A0AAD6SYI7"/>
<dbReference type="GO" id="GO:0031507">
    <property type="term" value="P:heterochromatin formation"/>
    <property type="evidence" value="ECO:0007669"/>
    <property type="project" value="TreeGrafter"/>
</dbReference>
<dbReference type="SMART" id="SM00317">
    <property type="entry name" value="SET"/>
    <property type="match status" value="1"/>
</dbReference>
<dbReference type="PANTHER" id="PTHR45747:SF4">
    <property type="entry name" value="HISTONE-LYSINE N-METHYLTRANSFERASE E(Z)"/>
    <property type="match status" value="1"/>
</dbReference>
<dbReference type="GO" id="GO:0140951">
    <property type="term" value="F:histone H3K27 trimethyltransferase activity"/>
    <property type="evidence" value="ECO:0007669"/>
    <property type="project" value="UniProtKB-EC"/>
</dbReference>
<feature type="domain" description="SET" evidence="8">
    <location>
        <begin position="496"/>
        <end position="614"/>
    </location>
</feature>
<keyword evidence="2" id="KW-0808">Transferase</keyword>
<organism evidence="10 11">
    <name type="scientific">Mycena alexandri</name>
    <dbReference type="NCBI Taxonomy" id="1745969"/>
    <lineage>
        <taxon>Eukaryota</taxon>
        <taxon>Fungi</taxon>
        <taxon>Dikarya</taxon>
        <taxon>Basidiomycota</taxon>
        <taxon>Agaricomycotina</taxon>
        <taxon>Agaricomycetes</taxon>
        <taxon>Agaricomycetidae</taxon>
        <taxon>Agaricales</taxon>
        <taxon>Marasmiineae</taxon>
        <taxon>Mycenaceae</taxon>
        <taxon>Mycena</taxon>
    </lineage>
</organism>
<evidence type="ECO:0000256" key="7">
    <source>
        <dbReference type="SAM" id="MobiDB-lite"/>
    </source>
</evidence>
<dbReference type="GO" id="GO:0005634">
    <property type="term" value="C:nucleus"/>
    <property type="evidence" value="ECO:0007669"/>
    <property type="project" value="TreeGrafter"/>
</dbReference>
<name>A0AAD6SYI7_9AGAR</name>
<evidence type="ECO:0000313" key="11">
    <source>
        <dbReference type="Proteomes" id="UP001218188"/>
    </source>
</evidence>
<keyword evidence="4" id="KW-0805">Transcription regulation</keyword>
<dbReference type="PROSITE" id="PS51633">
    <property type="entry name" value="CXC"/>
    <property type="match status" value="1"/>
</dbReference>
<dbReference type="Proteomes" id="UP001218188">
    <property type="component" value="Unassembled WGS sequence"/>
</dbReference>
<feature type="domain" description="CXC" evidence="9">
    <location>
        <begin position="367"/>
        <end position="486"/>
    </location>
</feature>
<comment type="catalytic activity">
    <reaction evidence="6">
        <text>L-lysyl(27)-[histone H3] + 3 S-adenosyl-L-methionine = N(6),N(6),N(6)-trimethyl-L-lysyl(27)-[histone H3] + 3 S-adenosyl-L-homocysteine + 3 H(+)</text>
        <dbReference type="Rhea" id="RHEA:60292"/>
        <dbReference type="Rhea" id="RHEA-COMP:15535"/>
        <dbReference type="Rhea" id="RHEA-COMP:15548"/>
        <dbReference type="ChEBI" id="CHEBI:15378"/>
        <dbReference type="ChEBI" id="CHEBI:29969"/>
        <dbReference type="ChEBI" id="CHEBI:57856"/>
        <dbReference type="ChEBI" id="CHEBI:59789"/>
        <dbReference type="ChEBI" id="CHEBI:61961"/>
        <dbReference type="EC" id="2.1.1.356"/>
    </reaction>
</comment>
<keyword evidence="5" id="KW-0804">Transcription</keyword>
<protein>
    <recommendedName>
        <fullName evidence="12">SET domain-containing protein</fullName>
    </recommendedName>
</protein>
<dbReference type="PANTHER" id="PTHR45747">
    <property type="entry name" value="HISTONE-LYSINE N-METHYLTRANSFERASE E(Z)"/>
    <property type="match status" value="1"/>
</dbReference>
<dbReference type="SUPFAM" id="SSF82199">
    <property type="entry name" value="SET domain"/>
    <property type="match status" value="1"/>
</dbReference>
<accession>A0AAD6SYI7</accession>
<evidence type="ECO:0008006" key="12">
    <source>
        <dbReference type="Google" id="ProtNLM"/>
    </source>
</evidence>
<dbReference type="PROSITE" id="PS50280">
    <property type="entry name" value="SET"/>
    <property type="match status" value="1"/>
</dbReference>
<feature type="region of interest" description="Disordered" evidence="7">
    <location>
        <begin position="53"/>
        <end position="83"/>
    </location>
</feature>
<dbReference type="Gene3D" id="2.170.270.10">
    <property type="entry name" value="SET domain"/>
    <property type="match status" value="1"/>
</dbReference>
<reference evidence="10" key="1">
    <citation type="submission" date="2023-03" db="EMBL/GenBank/DDBJ databases">
        <title>Massive genome expansion in bonnet fungi (Mycena s.s.) driven by repeated elements and novel gene families across ecological guilds.</title>
        <authorList>
            <consortium name="Lawrence Berkeley National Laboratory"/>
            <person name="Harder C.B."/>
            <person name="Miyauchi S."/>
            <person name="Viragh M."/>
            <person name="Kuo A."/>
            <person name="Thoen E."/>
            <person name="Andreopoulos B."/>
            <person name="Lu D."/>
            <person name="Skrede I."/>
            <person name="Drula E."/>
            <person name="Henrissat B."/>
            <person name="Morin E."/>
            <person name="Kohler A."/>
            <person name="Barry K."/>
            <person name="LaButti K."/>
            <person name="Morin E."/>
            <person name="Salamov A."/>
            <person name="Lipzen A."/>
            <person name="Mereny Z."/>
            <person name="Hegedus B."/>
            <person name="Baldrian P."/>
            <person name="Stursova M."/>
            <person name="Weitz H."/>
            <person name="Taylor A."/>
            <person name="Grigoriev I.V."/>
            <person name="Nagy L.G."/>
            <person name="Martin F."/>
            <person name="Kauserud H."/>
        </authorList>
    </citation>
    <scope>NUCLEOTIDE SEQUENCE</scope>
    <source>
        <strain evidence="10">CBHHK200</strain>
    </source>
</reference>
<dbReference type="InterPro" id="IPR045318">
    <property type="entry name" value="EZH1/2-like"/>
</dbReference>
<proteinExistence type="predicted"/>
<evidence type="ECO:0000256" key="5">
    <source>
        <dbReference type="ARBA" id="ARBA00023163"/>
    </source>
</evidence>
<evidence type="ECO:0000313" key="10">
    <source>
        <dbReference type="EMBL" id="KAJ7036163.1"/>
    </source>
</evidence>
<evidence type="ECO:0000259" key="8">
    <source>
        <dbReference type="PROSITE" id="PS50280"/>
    </source>
</evidence>
<dbReference type="InterPro" id="IPR046341">
    <property type="entry name" value="SET_dom_sf"/>
</dbReference>
<evidence type="ECO:0000256" key="2">
    <source>
        <dbReference type="ARBA" id="ARBA00022679"/>
    </source>
</evidence>
<evidence type="ECO:0000256" key="3">
    <source>
        <dbReference type="ARBA" id="ARBA00022691"/>
    </source>
</evidence>